<reference evidence="3 4" key="1">
    <citation type="journal article" date="2013" name="Curr. Biol.">
        <title>The Genome of the Foraminiferan Reticulomyxa filosa.</title>
        <authorList>
            <person name="Glockner G."/>
            <person name="Hulsmann N."/>
            <person name="Schleicher M."/>
            <person name="Noegel A.A."/>
            <person name="Eichinger L."/>
            <person name="Gallinger C."/>
            <person name="Pawlowski J."/>
            <person name="Sierra R."/>
            <person name="Euteneuer U."/>
            <person name="Pillet L."/>
            <person name="Moustafa A."/>
            <person name="Platzer M."/>
            <person name="Groth M."/>
            <person name="Szafranski K."/>
            <person name="Schliwa M."/>
        </authorList>
    </citation>
    <scope>NUCLEOTIDE SEQUENCE [LARGE SCALE GENOMIC DNA]</scope>
</reference>
<evidence type="ECO:0000256" key="1">
    <source>
        <dbReference type="SAM" id="MobiDB-lite"/>
    </source>
</evidence>
<dbReference type="Proteomes" id="UP000023152">
    <property type="component" value="Unassembled WGS sequence"/>
</dbReference>
<feature type="non-terminal residue" evidence="3">
    <location>
        <position position="1"/>
    </location>
</feature>
<organism evidence="3 4">
    <name type="scientific">Reticulomyxa filosa</name>
    <dbReference type="NCBI Taxonomy" id="46433"/>
    <lineage>
        <taxon>Eukaryota</taxon>
        <taxon>Sar</taxon>
        <taxon>Rhizaria</taxon>
        <taxon>Retaria</taxon>
        <taxon>Foraminifera</taxon>
        <taxon>Monothalamids</taxon>
        <taxon>Reticulomyxidae</taxon>
        <taxon>Reticulomyxa</taxon>
    </lineage>
</organism>
<dbReference type="GO" id="GO:0016301">
    <property type="term" value="F:kinase activity"/>
    <property type="evidence" value="ECO:0007669"/>
    <property type="project" value="UniProtKB-KW"/>
</dbReference>
<feature type="compositionally biased region" description="Basic and acidic residues" evidence="1">
    <location>
        <begin position="194"/>
        <end position="216"/>
    </location>
</feature>
<comment type="caution">
    <text evidence="3">The sequence shown here is derived from an EMBL/GenBank/DDBJ whole genome shotgun (WGS) entry which is preliminary data.</text>
</comment>
<proteinExistence type="predicted"/>
<keyword evidence="2" id="KW-0812">Transmembrane</keyword>
<feature type="compositionally biased region" description="Acidic residues" evidence="1">
    <location>
        <begin position="156"/>
        <end position="193"/>
    </location>
</feature>
<name>X6NHJ0_RETFI</name>
<evidence type="ECO:0000313" key="3">
    <source>
        <dbReference type="EMBL" id="ETO24817.1"/>
    </source>
</evidence>
<dbReference type="EMBL" id="ASPP01008941">
    <property type="protein sequence ID" value="ETO24817.1"/>
    <property type="molecule type" value="Genomic_DNA"/>
</dbReference>
<feature type="transmembrane region" description="Helical" evidence="2">
    <location>
        <begin position="49"/>
        <end position="68"/>
    </location>
</feature>
<accession>X6NHJ0</accession>
<keyword evidence="4" id="KW-1185">Reference proteome</keyword>
<feature type="region of interest" description="Disordered" evidence="1">
    <location>
        <begin position="248"/>
        <end position="272"/>
    </location>
</feature>
<keyword evidence="3" id="KW-0808">Transferase</keyword>
<protein>
    <submittedName>
        <fullName evidence="3">Casein kinase II beta chain</fullName>
    </submittedName>
</protein>
<sequence>IKSALGFVTISCDYSSTVRHTLINEPGFTKGIVDILGEYETVFAKFPQLLSRVLFCLFIHLFVCLFLFGNMLDLAFGFGADVTADRNGREICAQESFRLSGIHTSRCPRSGAWRRRLSSSTADSEICVATTCLEACHQTSKCKGLRKITEEKKKEEEEEEEEEKEEEEEEEQEEDDENNESDEDEDEDEDKDEEIGNNRGIDDRDDATRNEPKESKASWTRTCWQYDCWGQAFQLITEELWQSWRPAEKTNNADDKNDDDDDDDASDTDDLNADNDIQHLLIENGHKDELFTRWLEFMTDSPLLNTYLIRNRNSLVPPFFFFKKKKFKLGGVYGTDFCDYFQSLRVHLSHLKSSIASKRSTLVRKAQLIPFKRLFEPNELNPPTFNDAYFRNFAQTIIQFNL</sequence>
<dbReference type="AlphaFoldDB" id="X6NHJ0"/>
<feature type="region of interest" description="Disordered" evidence="1">
    <location>
        <begin position="150"/>
        <end position="216"/>
    </location>
</feature>
<evidence type="ECO:0000313" key="4">
    <source>
        <dbReference type="Proteomes" id="UP000023152"/>
    </source>
</evidence>
<keyword evidence="2" id="KW-1133">Transmembrane helix</keyword>
<feature type="compositionally biased region" description="Acidic residues" evidence="1">
    <location>
        <begin position="256"/>
        <end position="272"/>
    </location>
</feature>
<keyword evidence="2" id="KW-0472">Membrane</keyword>
<gene>
    <name evidence="3" type="ORF">RFI_12340</name>
</gene>
<evidence type="ECO:0000256" key="2">
    <source>
        <dbReference type="SAM" id="Phobius"/>
    </source>
</evidence>
<keyword evidence="3" id="KW-0418">Kinase</keyword>